<protein>
    <submittedName>
        <fullName evidence="3">Uncharacterized protein</fullName>
    </submittedName>
</protein>
<evidence type="ECO:0000256" key="1">
    <source>
        <dbReference type="SAM" id="Phobius"/>
    </source>
</evidence>
<dbReference type="RefSeq" id="WP_179790214.1">
    <property type="nucleotide sequence ID" value="NZ_JACBZH010000001.1"/>
</dbReference>
<dbReference type="EMBL" id="JACBZH010000001">
    <property type="protein sequence ID" value="NYH92828.1"/>
    <property type="molecule type" value="Genomic_DNA"/>
</dbReference>
<keyword evidence="1" id="KW-1133">Transmembrane helix</keyword>
<dbReference type="AlphaFoldDB" id="A0A852ZMV6"/>
<feature type="transmembrane region" description="Helical" evidence="1">
    <location>
        <begin position="12"/>
        <end position="30"/>
    </location>
</feature>
<dbReference type="Proteomes" id="UP000579605">
    <property type="component" value="Unassembled WGS sequence"/>
</dbReference>
<dbReference type="EMBL" id="JACBZH010000001">
    <property type="protein sequence ID" value="NYH92882.1"/>
    <property type="molecule type" value="Genomic_DNA"/>
</dbReference>
<gene>
    <name evidence="2" type="ORF">F4554_005466</name>
    <name evidence="3" type="ORF">F4554_005520</name>
</gene>
<evidence type="ECO:0000313" key="4">
    <source>
        <dbReference type="Proteomes" id="UP000579605"/>
    </source>
</evidence>
<name>A0A852ZMV6_9ACTN</name>
<organism evidence="3 4">
    <name type="scientific">Actinopolymorpha rutila</name>
    <dbReference type="NCBI Taxonomy" id="446787"/>
    <lineage>
        <taxon>Bacteria</taxon>
        <taxon>Bacillati</taxon>
        <taxon>Actinomycetota</taxon>
        <taxon>Actinomycetes</taxon>
        <taxon>Propionibacteriales</taxon>
        <taxon>Actinopolymorphaceae</taxon>
        <taxon>Actinopolymorpha</taxon>
    </lineage>
</organism>
<accession>A0A852ZMV6</accession>
<keyword evidence="1" id="KW-0812">Transmembrane</keyword>
<comment type="caution">
    <text evidence="3">The sequence shown here is derived from an EMBL/GenBank/DDBJ whole genome shotgun (WGS) entry which is preliminary data.</text>
</comment>
<sequence>MNGTRSKAIKKLVWGIVLAGVGAWTAFQYGPADPMDGTATQLLVGAIGALVAIQGTRMAGREVRRLYEPEVVADLEAEEAARKREMERQMGGTDAGHTQGRPEVATTGQWWETLPFTPRDHDVRIYRGEWIFYVRAVKVGEPLVNGVGADNPAILTPIMNALFWNRVKGWKVGVLRYRNHWWKAGRIRIVYKERLAPSQAPDQRIAELVRAVNDGSFDK</sequence>
<feature type="transmembrane region" description="Helical" evidence="1">
    <location>
        <begin position="42"/>
        <end position="60"/>
    </location>
</feature>
<reference evidence="3 4" key="1">
    <citation type="submission" date="2020-07" db="EMBL/GenBank/DDBJ databases">
        <title>Sequencing the genomes of 1000 actinobacteria strains.</title>
        <authorList>
            <person name="Klenk H.-P."/>
        </authorList>
    </citation>
    <scope>NUCLEOTIDE SEQUENCE [LARGE SCALE GENOMIC DNA]</scope>
    <source>
        <strain evidence="3 4">DSM 18448</strain>
    </source>
</reference>
<keyword evidence="4" id="KW-1185">Reference proteome</keyword>
<evidence type="ECO:0000313" key="2">
    <source>
        <dbReference type="EMBL" id="NYH92828.1"/>
    </source>
</evidence>
<keyword evidence="1" id="KW-0472">Membrane</keyword>
<proteinExistence type="predicted"/>
<evidence type="ECO:0000313" key="3">
    <source>
        <dbReference type="EMBL" id="NYH92882.1"/>
    </source>
</evidence>